<evidence type="ECO:0000256" key="1">
    <source>
        <dbReference type="SAM" id="Phobius"/>
    </source>
</evidence>
<evidence type="ECO:0000259" key="2">
    <source>
        <dbReference type="Pfam" id="PF00535"/>
    </source>
</evidence>
<comment type="caution">
    <text evidence="3">The sequence shown here is derived from an EMBL/GenBank/DDBJ whole genome shotgun (WGS) entry which is preliminary data.</text>
</comment>
<keyword evidence="1" id="KW-0812">Transmembrane</keyword>
<proteinExistence type="predicted"/>
<reference evidence="3 4" key="1">
    <citation type="submission" date="2023-07" db="EMBL/GenBank/DDBJ databases">
        <title>Genomic Encyclopedia of Type Strains, Phase IV (KMG-IV): sequencing the most valuable type-strain genomes for metagenomic binning, comparative biology and taxonomic classification.</title>
        <authorList>
            <person name="Goeker M."/>
        </authorList>
    </citation>
    <scope>NUCLEOTIDE SEQUENCE [LARGE SCALE GENOMIC DNA]</scope>
    <source>
        <strain evidence="3 4">DSM 19619</strain>
    </source>
</reference>
<organism evidence="3 4">
    <name type="scientific">Labrys wisconsinensis</name>
    <dbReference type="NCBI Taxonomy" id="425677"/>
    <lineage>
        <taxon>Bacteria</taxon>
        <taxon>Pseudomonadati</taxon>
        <taxon>Pseudomonadota</taxon>
        <taxon>Alphaproteobacteria</taxon>
        <taxon>Hyphomicrobiales</taxon>
        <taxon>Xanthobacteraceae</taxon>
        <taxon>Labrys</taxon>
    </lineage>
</organism>
<dbReference type="InterPro" id="IPR029044">
    <property type="entry name" value="Nucleotide-diphossugar_trans"/>
</dbReference>
<dbReference type="Proteomes" id="UP001242480">
    <property type="component" value="Unassembled WGS sequence"/>
</dbReference>
<dbReference type="EMBL" id="JAUSVX010000003">
    <property type="protein sequence ID" value="MDQ0469374.1"/>
    <property type="molecule type" value="Genomic_DNA"/>
</dbReference>
<dbReference type="PANTHER" id="PTHR48090">
    <property type="entry name" value="UNDECAPRENYL-PHOSPHATE 4-DEOXY-4-FORMAMIDO-L-ARABINOSE TRANSFERASE-RELATED"/>
    <property type="match status" value="1"/>
</dbReference>
<feature type="domain" description="Glycosyltransferase 2-like" evidence="2">
    <location>
        <begin position="23"/>
        <end position="173"/>
    </location>
</feature>
<dbReference type="Pfam" id="PF00535">
    <property type="entry name" value="Glycos_transf_2"/>
    <property type="match status" value="1"/>
</dbReference>
<evidence type="ECO:0000313" key="4">
    <source>
        <dbReference type="Proteomes" id="UP001242480"/>
    </source>
</evidence>
<keyword evidence="1" id="KW-1133">Transmembrane helix</keyword>
<evidence type="ECO:0000313" key="3">
    <source>
        <dbReference type="EMBL" id="MDQ0469374.1"/>
    </source>
</evidence>
<dbReference type="CDD" id="cd04179">
    <property type="entry name" value="DPM_DPG-synthase_like"/>
    <property type="match status" value="1"/>
</dbReference>
<dbReference type="PANTHER" id="PTHR48090:SF7">
    <property type="entry name" value="RFBJ PROTEIN"/>
    <property type="match status" value="1"/>
</dbReference>
<dbReference type="RefSeq" id="WP_307272028.1">
    <property type="nucleotide sequence ID" value="NZ_JAUSVX010000003.1"/>
</dbReference>
<protein>
    <submittedName>
        <fullName evidence="3">Glycosyltransferase involved in cell wall biosynthesis</fullName>
    </submittedName>
</protein>
<dbReference type="InterPro" id="IPR001173">
    <property type="entry name" value="Glyco_trans_2-like"/>
</dbReference>
<keyword evidence="4" id="KW-1185">Reference proteome</keyword>
<keyword evidence="1" id="KW-0472">Membrane</keyword>
<sequence>MSETAQPRVEPAAQRSAAPRIAVLVPCYNEATTIATVVRDFLGHLPGATVYVYDNNSRDGTAEIAAAAGAVVRRETRQGKGHVMRRMFADIDADIYVMVDGDDTYDAASAPLLVARLREGPYDLVNGARIDTGKAAYRPGHRFGNRLLTGLVSNIFGIASRDMLSGYKALSRRFVKSFPALSTGFEIETELLVHALELNIPASEVDTPYKERPAGSESKLRTVQDGLRILRLITRMVKAERPLLFFSAMATVLALLSIGVAIPVFIDFVETGLVPRLPSAVLSVGLMLSAIISFFSGLILSTVTRGRRELKRLRYLAFAPVW</sequence>
<dbReference type="Gene3D" id="3.90.550.10">
    <property type="entry name" value="Spore Coat Polysaccharide Biosynthesis Protein SpsA, Chain A"/>
    <property type="match status" value="1"/>
</dbReference>
<gene>
    <name evidence="3" type="ORF">QO011_002385</name>
</gene>
<accession>A0ABU0J535</accession>
<name>A0ABU0J535_9HYPH</name>
<dbReference type="InterPro" id="IPR050256">
    <property type="entry name" value="Glycosyltransferase_2"/>
</dbReference>
<feature type="transmembrane region" description="Helical" evidence="1">
    <location>
        <begin position="286"/>
        <end position="304"/>
    </location>
</feature>
<dbReference type="SUPFAM" id="SSF53448">
    <property type="entry name" value="Nucleotide-diphospho-sugar transferases"/>
    <property type="match status" value="1"/>
</dbReference>
<feature type="transmembrane region" description="Helical" evidence="1">
    <location>
        <begin position="243"/>
        <end position="266"/>
    </location>
</feature>